<dbReference type="EMBL" id="CP027403">
    <property type="protein sequence ID" value="AVL47202.1"/>
    <property type="molecule type" value="Genomic_DNA"/>
</dbReference>
<accession>A0AAD0MH60</accession>
<organism evidence="1 2">
    <name type="scientific">Campylobacter jejuni subsp. doylei</name>
    <dbReference type="NCBI Taxonomy" id="32021"/>
    <lineage>
        <taxon>Bacteria</taxon>
        <taxon>Pseudomonadati</taxon>
        <taxon>Campylobacterota</taxon>
        <taxon>Epsilonproteobacteria</taxon>
        <taxon>Campylobacterales</taxon>
        <taxon>Campylobacteraceae</taxon>
        <taxon>Campylobacter</taxon>
    </lineage>
</organism>
<evidence type="ECO:0000313" key="1">
    <source>
        <dbReference type="EMBL" id="AVL47202.1"/>
    </source>
</evidence>
<dbReference type="AlphaFoldDB" id="A0AAD0MH60"/>
<name>A0AAD0MH60_CAMJU</name>
<dbReference type="InterPro" id="IPR029470">
    <property type="entry name" value="PDDEXK_4"/>
</dbReference>
<evidence type="ECO:0000313" key="2">
    <source>
        <dbReference type="Proteomes" id="UP000239717"/>
    </source>
</evidence>
<dbReference type="Pfam" id="PF14281">
    <property type="entry name" value="PDDEXK_4"/>
    <property type="match status" value="1"/>
</dbReference>
<evidence type="ECO:0008006" key="3">
    <source>
        <dbReference type="Google" id="ProtNLM"/>
    </source>
</evidence>
<reference evidence="2" key="1">
    <citation type="submission" date="2018-03" db="EMBL/GenBank/DDBJ databases">
        <title>FDA dAtabase for Regulatory Grade micrObial Sequences (FDA-ARGOS): Supporting development and validation of Infectious Disease Dx tests.</title>
        <authorList>
            <person name="Kerrigan L."/>
            <person name="Tallon L."/>
            <person name="Sadzewicz L."/>
            <person name="Sengamalay N."/>
            <person name="Ott S."/>
            <person name="Godinez A."/>
            <person name="Nagaraj S."/>
            <person name="Vavikolanu K."/>
            <person name="Vyas G."/>
            <person name="Nadendla S."/>
            <person name="George J."/>
            <person name="Sichtig H."/>
        </authorList>
    </citation>
    <scope>NUCLEOTIDE SEQUENCE [LARGE SCALE GENOMIC DNA]</scope>
    <source>
        <strain evidence="2">FDAARGOS_295</strain>
    </source>
</reference>
<dbReference type="Proteomes" id="UP000239717">
    <property type="component" value="Chromosome"/>
</dbReference>
<gene>
    <name evidence="1" type="ORF">CEP74_05125</name>
</gene>
<proteinExistence type="predicted"/>
<protein>
    <recommendedName>
        <fullName evidence="3">PD-(D/E)XK nuclease superfamily protein</fullName>
    </recommendedName>
</protein>
<sequence length="93" mass="11146">MTQAHYENTLHSNLIYSFLNIHGTHYQKSLFLDELLQLIEQPNLFENMENIKVYKEYSIENGRLDLYIHDNNSYLVIENKICTQEHNNQLKIC</sequence>